<dbReference type="Proteomes" id="UP000294927">
    <property type="component" value="Unassembled WGS sequence"/>
</dbReference>
<name>A0A4R7UP70_9PSEU</name>
<evidence type="ECO:0000313" key="3">
    <source>
        <dbReference type="Proteomes" id="UP000294927"/>
    </source>
</evidence>
<gene>
    <name evidence="2" type="ORF">CLV71_13628</name>
</gene>
<organism evidence="2 3">
    <name type="scientific">Actinophytocola oryzae</name>
    <dbReference type="NCBI Taxonomy" id="502181"/>
    <lineage>
        <taxon>Bacteria</taxon>
        <taxon>Bacillati</taxon>
        <taxon>Actinomycetota</taxon>
        <taxon>Actinomycetes</taxon>
        <taxon>Pseudonocardiales</taxon>
        <taxon>Pseudonocardiaceae</taxon>
    </lineage>
</organism>
<comment type="caution">
    <text evidence="2">The sequence shown here is derived from an EMBL/GenBank/DDBJ whole genome shotgun (WGS) entry which is preliminary data.</text>
</comment>
<keyword evidence="1" id="KW-0812">Transmembrane</keyword>
<dbReference type="EMBL" id="SOCP01000036">
    <property type="protein sequence ID" value="TDV35313.1"/>
    <property type="molecule type" value="Genomic_DNA"/>
</dbReference>
<dbReference type="RefSeq" id="WP_133909436.1">
    <property type="nucleotide sequence ID" value="NZ_SOCP01000036.1"/>
</dbReference>
<evidence type="ECO:0000256" key="1">
    <source>
        <dbReference type="SAM" id="Phobius"/>
    </source>
</evidence>
<evidence type="ECO:0000313" key="2">
    <source>
        <dbReference type="EMBL" id="TDV35313.1"/>
    </source>
</evidence>
<keyword evidence="1" id="KW-1133">Transmembrane helix</keyword>
<accession>A0A4R7UP70</accession>
<sequence>MNPNIAPLPYKAVLWLVYVIPWVLTVFYTVYMLVKYVTTGWMLVAMIACYSLLTVVAVAAGVRAILGSPQVPPEET</sequence>
<feature type="transmembrane region" description="Helical" evidence="1">
    <location>
        <begin position="41"/>
        <end position="66"/>
    </location>
</feature>
<dbReference type="AlphaFoldDB" id="A0A4R7UP70"/>
<protein>
    <submittedName>
        <fullName evidence="2">Uncharacterized protein</fullName>
    </submittedName>
</protein>
<reference evidence="2 3" key="1">
    <citation type="submission" date="2019-03" db="EMBL/GenBank/DDBJ databases">
        <title>Genomic Encyclopedia of Archaeal and Bacterial Type Strains, Phase II (KMG-II): from individual species to whole genera.</title>
        <authorList>
            <person name="Goeker M."/>
        </authorList>
    </citation>
    <scope>NUCLEOTIDE SEQUENCE [LARGE SCALE GENOMIC DNA]</scope>
    <source>
        <strain evidence="2 3">DSM 45499</strain>
    </source>
</reference>
<keyword evidence="1" id="KW-0472">Membrane</keyword>
<feature type="transmembrane region" description="Helical" evidence="1">
    <location>
        <begin position="12"/>
        <end position="34"/>
    </location>
</feature>
<proteinExistence type="predicted"/>
<keyword evidence="3" id="KW-1185">Reference proteome</keyword>